<keyword evidence="2" id="KW-1185">Reference proteome</keyword>
<proteinExistence type="predicted"/>
<dbReference type="EMBL" id="JASNRB020000001">
    <property type="protein sequence ID" value="MFJ1466181.1"/>
    <property type="molecule type" value="Genomic_DNA"/>
</dbReference>
<name>A0ACC7M2S8_9BURK</name>
<comment type="caution">
    <text evidence="1">The sequence shown here is derived from an EMBL/GenBank/DDBJ whole genome shotgun (WGS) entry which is preliminary data.</text>
</comment>
<accession>A0ACC7M2S8</accession>
<gene>
    <name evidence="1" type="ORF">QPK29_000540</name>
</gene>
<protein>
    <submittedName>
        <fullName evidence="1">Uncharacterized protein</fullName>
    </submittedName>
</protein>
<organism evidence="1 2">
    <name type="scientific">Massilia orientalis</name>
    <dbReference type="NCBI Taxonomy" id="3050128"/>
    <lineage>
        <taxon>Bacteria</taxon>
        <taxon>Pseudomonadati</taxon>
        <taxon>Pseudomonadota</taxon>
        <taxon>Betaproteobacteria</taxon>
        <taxon>Burkholderiales</taxon>
        <taxon>Oxalobacteraceae</taxon>
        <taxon>Telluria group</taxon>
        <taxon>Massilia</taxon>
    </lineage>
</organism>
<reference evidence="1" key="1">
    <citation type="submission" date="2024-11" db="EMBL/GenBank/DDBJ databases">
        <title>Description of Massilia orientalis sp. nov., isolated from rhizosphere soil of Ageratina adenophora.</title>
        <authorList>
            <person name="Wang Y."/>
        </authorList>
    </citation>
    <scope>NUCLEOTIDE SEQUENCE</scope>
    <source>
        <strain evidence="1">YIM B02787</strain>
    </source>
</reference>
<evidence type="ECO:0000313" key="2">
    <source>
        <dbReference type="Proteomes" id="UP001168096"/>
    </source>
</evidence>
<sequence>MSGAGGTGGGTGQFFLGLVLMCGGFYLLLNSVVVSSSFGLGTRLFGVVGYGITGGIVLIPLVIGIAMIFYNARNVLGWLLAICAFAALVFGVIASVNMSLRTMSAFELICILALAFGGLGLFLRSLRGAAREEAAAAPERRLRS</sequence>
<dbReference type="Proteomes" id="UP001168096">
    <property type="component" value="Unassembled WGS sequence"/>
</dbReference>
<evidence type="ECO:0000313" key="1">
    <source>
        <dbReference type="EMBL" id="MFJ1466181.1"/>
    </source>
</evidence>